<dbReference type="EMBL" id="CZQA01000011">
    <property type="protein sequence ID" value="CUS38285.1"/>
    <property type="molecule type" value="Genomic_DNA"/>
</dbReference>
<dbReference type="STRING" id="1742972.COMA1_50025"/>
<reference evidence="2 3" key="1">
    <citation type="submission" date="2015-10" db="EMBL/GenBank/DDBJ databases">
        <authorList>
            <person name="Gilbert D.G."/>
        </authorList>
    </citation>
    <scope>NUCLEOTIDE SEQUENCE [LARGE SCALE GENOMIC DNA]</scope>
    <source>
        <strain evidence="2">COMA1</strain>
    </source>
</reference>
<sequence length="338" mass="37827">MGKLTIDGTLDLSQFWPIGESDADTTKIVLTVSPSAVQYQPADDVPRPTTKYAGACVKSFGQLKPVIKNGKITVRLQGVDAPELHYQPQSMKGKTYKGQPFGSLRGSGLVKKYRQRQAETATVRLGRYLSTFGTSPLPCRFQTEVTDHEGPADAVDKYGRFVGNVLVNEIDINLEILRQGLAIVALYNSMQPAEMEACLEAWAIGETATDGVAQYQTRTIGEFDSQLLYQPPATATLKPEKTKRFLHPKLYRRQCTWWAYRKLGTFKGGFDTYLSLFPDDVFFERASMHDEGFLAAIPFQIEQMVKDGRKVIYAPDEVVFKEAGSQLFTAEGKIIREW</sequence>
<gene>
    <name evidence="2" type="ORF">COMA1_50025</name>
</gene>
<dbReference type="Proteomes" id="UP000199032">
    <property type="component" value="Unassembled WGS sequence"/>
</dbReference>
<dbReference type="Pfam" id="PF00565">
    <property type="entry name" value="SNase"/>
    <property type="match status" value="1"/>
</dbReference>
<dbReference type="SUPFAM" id="SSF50199">
    <property type="entry name" value="Staphylococcal nuclease"/>
    <property type="match status" value="1"/>
</dbReference>
<dbReference type="RefSeq" id="WP_090750722.1">
    <property type="nucleotide sequence ID" value="NZ_CZQA01000011.1"/>
</dbReference>
<dbReference type="AlphaFoldDB" id="A0A0S4LNJ5"/>
<feature type="domain" description="TNase-like" evidence="1">
    <location>
        <begin position="73"/>
        <end position="193"/>
    </location>
</feature>
<dbReference type="Gene3D" id="2.40.50.90">
    <property type="match status" value="1"/>
</dbReference>
<organism evidence="2 3">
    <name type="scientific">Candidatus Nitrospira nitrosa</name>
    <dbReference type="NCBI Taxonomy" id="1742972"/>
    <lineage>
        <taxon>Bacteria</taxon>
        <taxon>Pseudomonadati</taxon>
        <taxon>Nitrospirota</taxon>
        <taxon>Nitrospiria</taxon>
        <taxon>Nitrospirales</taxon>
        <taxon>Nitrospiraceae</taxon>
        <taxon>Nitrospira</taxon>
    </lineage>
</organism>
<protein>
    <submittedName>
        <fullName evidence="2">Putative Nuclease</fullName>
    </submittedName>
</protein>
<evidence type="ECO:0000313" key="3">
    <source>
        <dbReference type="Proteomes" id="UP000199032"/>
    </source>
</evidence>
<dbReference type="InterPro" id="IPR016071">
    <property type="entry name" value="Staphylococal_nuclease_OB-fold"/>
</dbReference>
<evidence type="ECO:0000259" key="1">
    <source>
        <dbReference type="Pfam" id="PF00565"/>
    </source>
</evidence>
<dbReference type="OrthoDB" id="8190102at2"/>
<name>A0A0S4LNJ5_9BACT</name>
<keyword evidence="3" id="KW-1185">Reference proteome</keyword>
<accession>A0A0S4LNJ5</accession>
<proteinExistence type="predicted"/>
<evidence type="ECO:0000313" key="2">
    <source>
        <dbReference type="EMBL" id="CUS38285.1"/>
    </source>
</evidence>
<dbReference type="InterPro" id="IPR035437">
    <property type="entry name" value="SNase_OB-fold_sf"/>
</dbReference>